<dbReference type="SFLD" id="SFLDG01386">
    <property type="entry name" value="main_SPASM_domain-containing"/>
    <property type="match status" value="1"/>
</dbReference>
<dbReference type="Pfam" id="PF04055">
    <property type="entry name" value="Radical_SAM"/>
    <property type="match status" value="1"/>
</dbReference>
<dbReference type="InterPro" id="IPR023885">
    <property type="entry name" value="4Fe4S-binding_SPASM_dom"/>
</dbReference>
<dbReference type="Proteomes" id="UP000030130">
    <property type="component" value="Unassembled WGS sequence"/>
</dbReference>
<name>A0A0A2F578_9PORP</name>
<proteinExistence type="predicted"/>
<feature type="domain" description="Radical SAM core" evidence="6">
    <location>
        <begin position="66"/>
        <end position="285"/>
    </location>
</feature>
<evidence type="ECO:0000256" key="4">
    <source>
        <dbReference type="ARBA" id="ARBA00023004"/>
    </source>
</evidence>
<dbReference type="PANTHER" id="PTHR43273">
    <property type="entry name" value="ANAEROBIC SULFATASE-MATURATING ENZYME HOMOLOG ASLB-RELATED"/>
    <property type="match status" value="1"/>
</dbReference>
<dbReference type="NCBIfam" id="TIGR04085">
    <property type="entry name" value="rSAM_more_4Fe4S"/>
    <property type="match status" value="1"/>
</dbReference>
<comment type="caution">
    <text evidence="7">The sequence shown here is derived from an EMBL/GenBank/DDBJ whole genome shotgun (WGS) entry which is preliminary data.</text>
</comment>
<dbReference type="PROSITE" id="PS51918">
    <property type="entry name" value="RADICAL_SAM"/>
    <property type="match status" value="1"/>
</dbReference>
<gene>
    <name evidence="7" type="ORF">HR08_06365</name>
</gene>
<comment type="cofactor">
    <cofactor evidence="1">
        <name>[4Fe-4S] cluster</name>
        <dbReference type="ChEBI" id="CHEBI:49883"/>
    </cofactor>
</comment>
<evidence type="ECO:0000256" key="5">
    <source>
        <dbReference type="ARBA" id="ARBA00023014"/>
    </source>
</evidence>
<evidence type="ECO:0000256" key="3">
    <source>
        <dbReference type="ARBA" id="ARBA00022723"/>
    </source>
</evidence>
<evidence type="ECO:0000313" key="8">
    <source>
        <dbReference type="Proteomes" id="UP000030130"/>
    </source>
</evidence>
<keyword evidence="4" id="KW-0408">Iron</keyword>
<dbReference type="SFLD" id="SFLDG01067">
    <property type="entry name" value="SPASM/twitch_domain_containing"/>
    <property type="match status" value="1"/>
</dbReference>
<dbReference type="GO" id="GO:0016491">
    <property type="term" value="F:oxidoreductase activity"/>
    <property type="evidence" value="ECO:0007669"/>
    <property type="project" value="InterPro"/>
</dbReference>
<dbReference type="Gene3D" id="3.20.20.70">
    <property type="entry name" value="Aldolase class I"/>
    <property type="match status" value="1"/>
</dbReference>
<dbReference type="SFLD" id="SFLDG01384">
    <property type="entry name" value="thioether_bond_formation_requi"/>
    <property type="match status" value="1"/>
</dbReference>
<dbReference type="CDD" id="cd01335">
    <property type="entry name" value="Radical_SAM"/>
    <property type="match status" value="1"/>
</dbReference>
<dbReference type="AlphaFoldDB" id="A0A0A2F578"/>
<dbReference type="PANTHER" id="PTHR43273:SF8">
    <property type="entry name" value="RADICAL SAM DOMAIN PROTEIN"/>
    <property type="match status" value="1"/>
</dbReference>
<dbReference type="InterPro" id="IPR058240">
    <property type="entry name" value="rSAM_sf"/>
</dbReference>
<dbReference type="InterPro" id="IPR013785">
    <property type="entry name" value="Aldolase_TIM"/>
</dbReference>
<dbReference type="GO" id="GO:0051536">
    <property type="term" value="F:iron-sulfur cluster binding"/>
    <property type="evidence" value="ECO:0007669"/>
    <property type="project" value="UniProtKB-KW"/>
</dbReference>
<keyword evidence="2" id="KW-0949">S-adenosyl-L-methionine</keyword>
<evidence type="ECO:0000256" key="1">
    <source>
        <dbReference type="ARBA" id="ARBA00001966"/>
    </source>
</evidence>
<keyword evidence="5" id="KW-0411">Iron-sulfur</keyword>
<keyword evidence="3" id="KW-0479">Metal-binding</keyword>
<evidence type="ECO:0000256" key="2">
    <source>
        <dbReference type="ARBA" id="ARBA00022691"/>
    </source>
</evidence>
<sequence>MNDIRFKIFDFDEVRYLFDIEDFEIFKIEDKRKTSSIFKKIATAKKENSEQSTEDFRNESLSLLSKDNIFIISVDLAHGCTLNCKYCYLSAAENKKQLLTERKFIDILNFFSDHKKQPLIFYFAGGGEPTLNFELIKRIPQLCIERGFDKCHFELTTNGTLLTQEMITFFKCHHFTIDISLDGDEESNADRVFINGTPSFDKVYRNIQLLQENNIRFSCKPVIKPDNNNLLSVFDFFERSKIPFVFGFATESFDGHYIPSYDNNIFEREFKKVCAYYQKIIESGDKIYASKILEDLKRIHYGVINKNGCIAAKEGIYVDMQGDIYSCSCHNSSKELSIGSIYGGIDYEKVVKEGYYPKNVNEYEACRSCWMKYLCSGSCMAFKWIATKNTDIPSSYICKMNDAYWKSIIELYIRVYPIIKAGINPNFNVRKINLTNNAFRK</sequence>
<evidence type="ECO:0000259" key="6">
    <source>
        <dbReference type="PROSITE" id="PS51918"/>
    </source>
</evidence>
<accession>A0A0A2F578</accession>
<dbReference type="SFLD" id="SFLDS00029">
    <property type="entry name" value="Radical_SAM"/>
    <property type="match status" value="1"/>
</dbReference>
<dbReference type="SUPFAM" id="SSF102114">
    <property type="entry name" value="Radical SAM enzymes"/>
    <property type="match status" value="1"/>
</dbReference>
<dbReference type="EMBL" id="JRAI01000059">
    <property type="protein sequence ID" value="KGN85202.1"/>
    <property type="molecule type" value="Genomic_DNA"/>
</dbReference>
<dbReference type="OrthoDB" id="9808591at2"/>
<dbReference type="InterPro" id="IPR007197">
    <property type="entry name" value="rSAM"/>
</dbReference>
<dbReference type="GO" id="GO:0046872">
    <property type="term" value="F:metal ion binding"/>
    <property type="evidence" value="ECO:0007669"/>
    <property type="project" value="UniProtKB-KW"/>
</dbReference>
<dbReference type="RefSeq" id="WP_039421183.1">
    <property type="nucleotide sequence ID" value="NZ_JRAI01000059.1"/>
</dbReference>
<evidence type="ECO:0000313" key="7">
    <source>
        <dbReference type="EMBL" id="KGN85202.1"/>
    </source>
</evidence>
<dbReference type="InterPro" id="IPR023867">
    <property type="entry name" value="Sulphatase_maturase_rSAM"/>
</dbReference>
<protein>
    <recommendedName>
        <fullName evidence="6">Radical SAM core domain-containing protein</fullName>
    </recommendedName>
</protein>
<reference evidence="7 8" key="1">
    <citation type="submission" date="2014-08" db="EMBL/GenBank/DDBJ databases">
        <title>Porphyromonas gulae strain:COT-052_OH1451 Genome sequencing.</title>
        <authorList>
            <person name="Wallis C."/>
            <person name="Deusch O."/>
            <person name="O'Flynn C."/>
            <person name="Davis I."/>
            <person name="Jospin G."/>
            <person name="Darling A.E."/>
            <person name="Coil D.A."/>
            <person name="Alexiev A."/>
            <person name="Horsfall A."/>
            <person name="Kirkwood N."/>
            <person name="Harris S."/>
            <person name="Eisen J.A."/>
        </authorList>
    </citation>
    <scope>NUCLEOTIDE SEQUENCE [LARGE SCALE GENOMIC DNA]</scope>
    <source>
        <strain evidence="8">COT-052 OH1451</strain>
    </source>
</reference>
<organism evidence="7 8">
    <name type="scientific">Porphyromonas gulae</name>
    <dbReference type="NCBI Taxonomy" id="111105"/>
    <lineage>
        <taxon>Bacteria</taxon>
        <taxon>Pseudomonadati</taxon>
        <taxon>Bacteroidota</taxon>
        <taxon>Bacteroidia</taxon>
        <taxon>Bacteroidales</taxon>
        <taxon>Porphyromonadaceae</taxon>
        <taxon>Porphyromonas</taxon>
    </lineage>
</organism>